<keyword evidence="3 8" id="KW-0812">Transmembrane</keyword>
<dbReference type="Gene3D" id="1.10.287.70">
    <property type="match status" value="1"/>
</dbReference>
<keyword evidence="4 8" id="KW-1133">Transmembrane helix</keyword>
<evidence type="ECO:0000256" key="5">
    <source>
        <dbReference type="ARBA" id="ARBA00023065"/>
    </source>
</evidence>
<evidence type="ECO:0000256" key="3">
    <source>
        <dbReference type="ARBA" id="ARBA00022692"/>
    </source>
</evidence>
<dbReference type="Proteomes" id="UP000270094">
    <property type="component" value="Unassembled WGS sequence"/>
</dbReference>
<feature type="transmembrane region" description="Helical" evidence="8">
    <location>
        <begin position="254"/>
        <end position="276"/>
    </location>
</feature>
<keyword evidence="7" id="KW-0407">Ion channel</keyword>
<protein>
    <recommendedName>
        <fullName evidence="9">Potassium channel domain-containing protein</fullName>
    </recommendedName>
</protein>
<proteinExistence type="predicted"/>
<evidence type="ECO:0000259" key="9">
    <source>
        <dbReference type="Pfam" id="PF07885"/>
    </source>
</evidence>
<keyword evidence="11" id="KW-1185">Reference proteome</keyword>
<comment type="subcellular location">
    <subcellularLocation>
        <location evidence="1">Membrane</location>
        <topology evidence="1">Multi-pass membrane protein</topology>
    </subcellularLocation>
</comment>
<sequence length="341" mass="38340">MLTLFENPHYAHVFETHLTNNSSSDKDIWTFPAAVLFTTTTIIPVGKFYAFEYRTATVEYCISGYGNVCPASELGRLLLVIYGMIGIPLALVTMADTGKFISRGVTIWFEDVGCQLHMQNCKKHMMWLSPVGEPYITTASSKKLKHSKKNVVSTLVFDHLFVRNICDKQIFELFTASAACGNPKHCSCEPITRPKESKTSSLWQCRQGCSYRYYVYIPLLVVYCSITTQIYNSGMQYISVLHRFSPLDLPSINVIYLVVFILFGVILVTITIDFVAAEVIDHIHYMGRHVGKAREIAGKMMQLAQSINMNRGITGLTAGMNQLQALARFGLLGKIDRECTH</sequence>
<dbReference type="GO" id="GO:0022841">
    <property type="term" value="F:potassium ion leak channel activity"/>
    <property type="evidence" value="ECO:0007669"/>
    <property type="project" value="TreeGrafter"/>
</dbReference>
<evidence type="ECO:0000313" key="10">
    <source>
        <dbReference type="EMBL" id="VDM75132.1"/>
    </source>
</evidence>
<organism evidence="10 11">
    <name type="scientific">Strongylus vulgaris</name>
    <name type="common">Blood worm</name>
    <dbReference type="NCBI Taxonomy" id="40348"/>
    <lineage>
        <taxon>Eukaryota</taxon>
        <taxon>Metazoa</taxon>
        <taxon>Ecdysozoa</taxon>
        <taxon>Nematoda</taxon>
        <taxon>Chromadorea</taxon>
        <taxon>Rhabditida</taxon>
        <taxon>Rhabditina</taxon>
        <taxon>Rhabditomorpha</taxon>
        <taxon>Strongyloidea</taxon>
        <taxon>Strongylidae</taxon>
        <taxon>Strongylus</taxon>
    </lineage>
</organism>
<dbReference type="InterPro" id="IPR003280">
    <property type="entry name" value="2pore_dom_K_chnl"/>
</dbReference>
<accession>A0A3P7L707</accession>
<keyword evidence="2" id="KW-0813">Transport</keyword>
<feature type="transmembrane region" description="Helical" evidence="8">
    <location>
        <begin position="213"/>
        <end position="234"/>
    </location>
</feature>
<dbReference type="EMBL" id="UYYB01094958">
    <property type="protein sequence ID" value="VDM75132.1"/>
    <property type="molecule type" value="Genomic_DNA"/>
</dbReference>
<dbReference type="SUPFAM" id="SSF81324">
    <property type="entry name" value="Voltage-gated potassium channels"/>
    <property type="match status" value="1"/>
</dbReference>
<evidence type="ECO:0000256" key="8">
    <source>
        <dbReference type="SAM" id="Phobius"/>
    </source>
</evidence>
<evidence type="ECO:0000256" key="6">
    <source>
        <dbReference type="ARBA" id="ARBA00023136"/>
    </source>
</evidence>
<evidence type="ECO:0000256" key="7">
    <source>
        <dbReference type="ARBA" id="ARBA00023303"/>
    </source>
</evidence>
<feature type="domain" description="Potassium channel" evidence="9">
    <location>
        <begin position="64"/>
        <end position="102"/>
    </location>
</feature>
<evidence type="ECO:0000313" key="11">
    <source>
        <dbReference type="Proteomes" id="UP000270094"/>
    </source>
</evidence>
<dbReference type="PANTHER" id="PTHR11003">
    <property type="entry name" value="POTASSIUM CHANNEL, SUBFAMILY K"/>
    <property type="match status" value="1"/>
</dbReference>
<name>A0A3P7L707_STRVU</name>
<dbReference type="GO" id="GO:0005886">
    <property type="term" value="C:plasma membrane"/>
    <property type="evidence" value="ECO:0007669"/>
    <property type="project" value="TreeGrafter"/>
</dbReference>
<evidence type="ECO:0000256" key="1">
    <source>
        <dbReference type="ARBA" id="ARBA00004141"/>
    </source>
</evidence>
<dbReference type="Pfam" id="PF07885">
    <property type="entry name" value="Ion_trans_2"/>
    <property type="match status" value="1"/>
</dbReference>
<dbReference type="GO" id="GO:0030322">
    <property type="term" value="P:stabilization of membrane potential"/>
    <property type="evidence" value="ECO:0007669"/>
    <property type="project" value="TreeGrafter"/>
</dbReference>
<dbReference type="InterPro" id="IPR013099">
    <property type="entry name" value="K_chnl_dom"/>
</dbReference>
<evidence type="ECO:0000256" key="2">
    <source>
        <dbReference type="ARBA" id="ARBA00022448"/>
    </source>
</evidence>
<evidence type="ECO:0000256" key="4">
    <source>
        <dbReference type="ARBA" id="ARBA00022989"/>
    </source>
</evidence>
<keyword evidence="5" id="KW-0406">Ion transport</keyword>
<dbReference type="PANTHER" id="PTHR11003:SF288">
    <property type="entry name" value="POTASSIUM CHANNEL DOMAIN-CONTAINING PROTEIN"/>
    <property type="match status" value="1"/>
</dbReference>
<dbReference type="OrthoDB" id="297496at2759"/>
<dbReference type="AlphaFoldDB" id="A0A3P7L707"/>
<keyword evidence="6 8" id="KW-0472">Membrane</keyword>
<reference evidence="10 11" key="1">
    <citation type="submission" date="2018-11" db="EMBL/GenBank/DDBJ databases">
        <authorList>
            <consortium name="Pathogen Informatics"/>
        </authorList>
    </citation>
    <scope>NUCLEOTIDE SEQUENCE [LARGE SCALE GENOMIC DNA]</scope>
</reference>
<dbReference type="GO" id="GO:0015271">
    <property type="term" value="F:outward rectifier potassium channel activity"/>
    <property type="evidence" value="ECO:0007669"/>
    <property type="project" value="TreeGrafter"/>
</dbReference>
<gene>
    <name evidence="10" type="ORF">SVUK_LOCUS10130</name>
</gene>